<dbReference type="SUPFAM" id="SSF81383">
    <property type="entry name" value="F-box domain"/>
    <property type="match status" value="1"/>
</dbReference>
<protein>
    <submittedName>
        <fullName evidence="3">Uncharacterized protein</fullName>
    </submittedName>
</protein>
<dbReference type="Gene3D" id="1.20.1280.50">
    <property type="match status" value="1"/>
</dbReference>
<dbReference type="InterPro" id="IPR041667">
    <property type="entry name" value="Cupin_8"/>
</dbReference>
<dbReference type="SUPFAM" id="SSF51197">
    <property type="entry name" value="Clavaminate synthase-like"/>
    <property type="match status" value="1"/>
</dbReference>
<keyword evidence="4" id="KW-1185">Reference proteome</keyword>
<dbReference type="SMART" id="SM00256">
    <property type="entry name" value="FBOX"/>
    <property type="match status" value="1"/>
</dbReference>
<dbReference type="SMART" id="SM00558">
    <property type="entry name" value="JmjC"/>
    <property type="match status" value="1"/>
</dbReference>
<evidence type="ECO:0000259" key="1">
    <source>
        <dbReference type="PROSITE" id="PS50181"/>
    </source>
</evidence>
<dbReference type="InterPro" id="IPR036047">
    <property type="entry name" value="F-box-like_dom_sf"/>
</dbReference>
<dbReference type="PANTHER" id="PTHR12480:SF21">
    <property type="entry name" value="JMJC DOMAIN-CONTAINING PROTEIN 8"/>
    <property type="match status" value="1"/>
</dbReference>
<evidence type="ECO:0000313" key="4">
    <source>
        <dbReference type="Proteomes" id="UP001590951"/>
    </source>
</evidence>
<proteinExistence type="predicted"/>
<dbReference type="Proteomes" id="UP001590951">
    <property type="component" value="Unassembled WGS sequence"/>
</dbReference>
<dbReference type="Pfam" id="PF13621">
    <property type="entry name" value="Cupin_8"/>
    <property type="match status" value="1"/>
</dbReference>
<dbReference type="Pfam" id="PF12937">
    <property type="entry name" value="F-box-like"/>
    <property type="match status" value="1"/>
</dbReference>
<feature type="domain" description="JmjC" evidence="2">
    <location>
        <begin position="270"/>
        <end position="432"/>
    </location>
</feature>
<reference evidence="3 4" key="1">
    <citation type="submission" date="2024-09" db="EMBL/GenBank/DDBJ databases">
        <title>Rethinking Asexuality: The Enigmatic Case of Functional Sexual Genes in Lepraria (Stereocaulaceae).</title>
        <authorList>
            <person name="Doellman M."/>
            <person name="Sun Y."/>
            <person name="Barcenas-Pena A."/>
            <person name="Lumbsch H.T."/>
            <person name="Grewe F."/>
        </authorList>
    </citation>
    <scope>NUCLEOTIDE SEQUENCE [LARGE SCALE GENOMIC DNA]</scope>
    <source>
        <strain evidence="3 4">Grewe 0041</strain>
    </source>
</reference>
<organism evidence="3 4">
    <name type="scientific">Lepraria finkii</name>
    <dbReference type="NCBI Taxonomy" id="1340010"/>
    <lineage>
        <taxon>Eukaryota</taxon>
        <taxon>Fungi</taxon>
        <taxon>Dikarya</taxon>
        <taxon>Ascomycota</taxon>
        <taxon>Pezizomycotina</taxon>
        <taxon>Lecanoromycetes</taxon>
        <taxon>OSLEUM clade</taxon>
        <taxon>Lecanoromycetidae</taxon>
        <taxon>Lecanorales</taxon>
        <taxon>Lecanorineae</taxon>
        <taxon>Stereocaulaceae</taxon>
        <taxon>Lepraria</taxon>
    </lineage>
</organism>
<dbReference type="InterPro" id="IPR050910">
    <property type="entry name" value="JMJD6_ArgDemeth/LysHydrox"/>
</dbReference>
<sequence>MFLGQDYSKMAETAIGSHFETKVMNILEGSSHNGVPEEIATTSNNDSVVVPSHPLGIKPNGNAYTANESLKSAAGYFAVLPDELLVQVLECLDAKSLRKIECSCKALYAFSRLEDLWKTLCIESISSLLAWYGTWRSTYLGVPGSGASQVSCRNLFSDILHRPFYCAHTSLSPYISNIPASNSITRLSDISALDFTSAWTDKPFILTSPVREWPIYQEWSTEFMLQKYGDVKFRAEAVDWPLKTYVDYLKNNQDESPLYLFDCSFVEKMNLDVRKGGQYWPPETFGKDLFAVLGDQRPDSRWLIVGPERSGSTFHKDPNATSAWNAVLKGSKYWIMFPTSPPQPPPPGVFVSEDQSEVTSPLSIAEWLLGFHAEARETPGCQEGICNEGEVLHVPSGWWHLVVNLEPSIAITQNFVPEAHLTNVLDFLKNKPDQISGFKKDVKNPYELFTQKMVELHPGLLKKALGELERAQAGKKRKWDALVNDVQGNDNNTGAFSFDFGDADREEVP</sequence>
<dbReference type="PROSITE" id="PS50181">
    <property type="entry name" value="FBOX"/>
    <property type="match status" value="1"/>
</dbReference>
<comment type="caution">
    <text evidence="3">The sequence shown here is derived from an EMBL/GenBank/DDBJ whole genome shotgun (WGS) entry which is preliminary data.</text>
</comment>
<evidence type="ECO:0000259" key="2">
    <source>
        <dbReference type="PROSITE" id="PS51184"/>
    </source>
</evidence>
<dbReference type="PANTHER" id="PTHR12480">
    <property type="entry name" value="ARGININE DEMETHYLASE AND LYSYL-HYDROXYLASE JMJD"/>
    <property type="match status" value="1"/>
</dbReference>
<accession>A0ABR4AVT3</accession>
<name>A0ABR4AVT3_9LECA</name>
<feature type="domain" description="F-box" evidence="1">
    <location>
        <begin position="74"/>
        <end position="120"/>
    </location>
</feature>
<dbReference type="Gene3D" id="2.60.120.650">
    <property type="entry name" value="Cupin"/>
    <property type="match status" value="1"/>
</dbReference>
<dbReference type="PROSITE" id="PS51184">
    <property type="entry name" value="JMJC"/>
    <property type="match status" value="1"/>
</dbReference>
<gene>
    <name evidence="3" type="ORF">ABVK25_011006</name>
</gene>
<dbReference type="InterPro" id="IPR001810">
    <property type="entry name" value="F-box_dom"/>
</dbReference>
<evidence type="ECO:0000313" key="3">
    <source>
        <dbReference type="EMBL" id="KAL2048754.1"/>
    </source>
</evidence>
<dbReference type="EMBL" id="JBHFEH010000081">
    <property type="protein sequence ID" value="KAL2048754.1"/>
    <property type="molecule type" value="Genomic_DNA"/>
</dbReference>
<dbReference type="InterPro" id="IPR003347">
    <property type="entry name" value="JmjC_dom"/>
</dbReference>